<name>A0A9Q1K0M1_9CARY</name>
<sequence length="398" mass="46678">MMSQFATGKGVSGRTGGKNRALKDVGLVGLLETKVKEKNVHSTTTLSFSGWQWIHNFSYNTKGRIWISWRPSTYGVELVNMTEEMIHYHLQRNKHFFIAFVCGLNQDNQRLAQFVGHCKPNDWSMNWGQEIADLEIKDFAYCIEVCELTEMRSTGAYFSWTNKIIWSRIDRVFTNPYCTLKLISPKLHNYQMAFRITLLFSYSSMRPQATFHYCTIWEAHKDFMSIVESTAKVHDHKRGIHKLRDFLDHLKKPLRKINKDKYADLHEQQTRSRERLTKVQQQLCNDPTNEYCLDQERRYRENYIKILSSVMALIKQQYKIEWIQYGDDRTRYFSVGAKGRKRATYIYNLDDNGVKVEGFKKKGGVILDFYKNLLDKQYIPTASIDPQVIEAGHVLTVA</sequence>
<evidence type="ECO:0000313" key="1">
    <source>
        <dbReference type="EMBL" id="KAJ8434558.1"/>
    </source>
</evidence>
<dbReference type="InterPro" id="IPR036691">
    <property type="entry name" value="Endo/exonu/phosph_ase_sf"/>
</dbReference>
<proteinExistence type="predicted"/>
<protein>
    <submittedName>
        <fullName evidence="1">Uncharacterized protein</fullName>
    </submittedName>
</protein>
<dbReference type="Proteomes" id="UP001153076">
    <property type="component" value="Unassembled WGS sequence"/>
</dbReference>
<dbReference type="PANTHER" id="PTHR33710:SF64">
    <property type="entry name" value="ENDONUCLEASE_EXONUCLEASE_PHOSPHATASE DOMAIN-CONTAINING PROTEIN"/>
    <property type="match status" value="1"/>
</dbReference>
<keyword evidence="2" id="KW-1185">Reference proteome</keyword>
<dbReference type="EMBL" id="JAKOGI010000470">
    <property type="protein sequence ID" value="KAJ8434558.1"/>
    <property type="molecule type" value="Genomic_DNA"/>
</dbReference>
<organism evidence="1 2">
    <name type="scientific">Carnegiea gigantea</name>
    <dbReference type="NCBI Taxonomy" id="171969"/>
    <lineage>
        <taxon>Eukaryota</taxon>
        <taxon>Viridiplantae</taxon>
        <taxon>Streptophyta</taxon>
        <taxon>Embryophyta</taxon>
        <taxon>Tracheophyta</taxon>
        <taxon>Spermatophyta</taxon>
        <taxon>Magnoliopsida</taxon>
        <taxon>eudicotyledons</taxon>
        <taxon>Gunneridae</taxon>
        <taxon>Pentapetalae</taxon>
        <taxon>Caryophyllales</taxon>
        <taxon>Cactineae</taxon>
        <taxon>Cactaceae</taxon>
        <taxon>Cactoideae</taxon>
        <taxon>Echinocereeae</taxon>
        <taxon>Carnegiea</taxon>
    </lineage>
</organism>
<gene>
    <name evidence="1" type="ORF">Cgig2_001190</name>
</gene>
<dbReference type="SUPFAM" id="SSF56219">
    <property type="entry name" value="DNase I-like"/>
    <property type="match status" value="1"/>
</dbReference>
<dbReference type="PANTHER" id="PTHR33710">
    <property type="entry name" value="BNAC02G09200D PROTEIN"/>
    <property type="match status" value="1"/>
</dbReference>
<comment type="caution">
    <text evidence="1">The sequence shown here is derived from an EMBL/GenBank/DDBJ whole genome shotgun (WGS) entry which is preliminary data.</text>
</comment>
<accession>A0A9Q1K0M1</accession>
<reference evidence="1" key="1">
    <citation type="submission" date="2022-04" db="EMBL/GenBank/DDBJ databases">
        <title>Carnegiea gigantea Genome sequencing and assembly v2.</title>
        <authorList>
            <person name="Copetti D."/>
            <person name="Sanderson M.J."/>
            <person name="Burquez A."/>
            <person name="Wojciechowski M.F."/>
        </authorList>
    </citation>
    <scope>NUCLEOTIDE SEQUENCE</scope>
    <source>
        <strain evidence="1">SGP5-SGP5p</strain>
        <tissue evidence="1">Aerial part</tissue>
    </source>
</reference>
<evidence type="ECO:0000313" key="2">
    <source>
        <dbReference type="Proteomes" id="UP001153076"/>
    </source>
</evidence>
<dbReference type="AlphaFoldDB" id="A0A9Q1K0M1"/>